<evidence type="ECO:0000313" key="3">
    <source>
        <dbReference type="Proteomes" id="UP001187471"/>
    </source>
</evidence>
<dbReference type="Pfam" id="PF14223">
    <property type="entry name" value="Retrotran_gag_2"/>
    <property type="match status" value="1"/>
</dbReference>
<feature type="region of interest" description="Disordered" evidence="1">
    <location>
        <begin position="53"/>
        <end position="88"/>
    </location>
</feature>
<name>A0AA88RMR0_9ASTE</name>
<dbReference type="Proteomes" id="UP001187471">
    <property type="component" value="Unassembled WGS sequence"/>
</dbReference>
<sequence length="98" mass="11336">MEMNLDDEMLTLLLLSSLPDSWETFVLTLSNSAPNGKLTFSMVKDGMLNEEERHRDVGNDQSQALVTENRGSGIKVEGQARKNRDKKRSWNRRLWIRE</sequence>
<dbReference type="EMBL" id="JAVXUO010000374">
    <property type="protein sequence ID" value="KAK2992839.1"/>
    <property type="molecule type" value="Genomic_DNA"/>
</dbReference>
<organism evidence="2 3">
    <name type="scientific">Escallonia rubra</name>
    <dbReference type="NCBI Taxonomy" id="112253"/>
    <lineage>
        <taxon>Eukaryota</taxon>
        <taxon>Viridiplantae</taxon>
        <taxon>Streptophyta</taxon>
        <taxon>Embryophyta</taxon>
        <taxon>Tracheophyta</taxon>
        <taxon>Spermatophyta</taxon>
        <taxon>Magnoliopsida</taxon>
        <taxon>eudicotyledons</taxon>
        <taxon>Gunneridae</taxon>
        <taxon>Pentapetalae</taxon>
        <taxon>asterids</taxon>
        <taxon>campanulids</taxon>
        <taxon>Escalloniales</taxon>
        <taxon>Escalloniaceae</taxon>
        <taxon>Escallonia</taxon>
    </lineage>
</organism>
<feature type="compositionally biased region" description="Polar residues" evidence="1">
    <location>
        <begin position="59"/>
        <end position="70"/>
    </location>
</feature>
<keyword evidence="3" id="KW-1185">Reference proteome</keyword>
<evidence type="ECO:0000313" key="2">
    <source>
        <dbReference type="EMBL" id="KAK2992839.1"/>
    </source>
</evidence>
<dbReference type="AlphaFoldDB" id="A0AA88RMR0"/>
<gene>
    <name evidence="2" type="ORF">RJ640_019321</name>
</gene>
<evidence type="ECO:0000256" key="1">
    <source>
        <dbReference type="SAM" id="MobiDB-lite"/>
    </source>
</evidence>
<reference evidence="2" key="1">
    <citation type="submission" date="2022-12" db="EMBL/GenBank/DDBJ databases">
        <title>Draft genome assemblies for two species of Escallonia (Escalloniales).</title>
        <authorList>
            <person name="Chanderbali A."/>
            <person name="Dervinis C."/>
            <person name="Anghel I."/>
            <person name="Soltis D."/>
            <person name="Soltis P."/>
            <person name="Zapata F."/>
        </authorList>
    </citation>
    <scope>NUCLEOTIDE SEQUENCE</scope>
    <source>
        <strain evidence="2">UCBG92.1500</strain>
        <tissue evidence="2">Leaf</tissue>
    </source>
</reference>
<accession>A0AA88RMR0</accession>
<proteinExistence type="predicted"/>
<protein>
    <submittedName>
        <fullName evidence="2">Uncharacterized protein</fullName>
    </submittedName>
</protein>
<comment type="caution">
    <text evidence="2">The sequence shown here is derived from an EMBL/GenBank/DDBJ whole genome shotgun (WGS) entry which is preliminary data.</text>
</comment>